<proteinExistence type="inferred from homology"/>
<feature type="binding site" evidence="7 8">
    <location>
        <position position="69"/>
    </location>
    <ligand>
        <name>S-adenosyl-L-methionine</name>
        <dbReference type="ChEBI" id="CHEBI:59789"/>
    </ligand>
</feature>
<dbReference type="PROSITE" id="PS01131">
    <property type="entry name" value="RRNA_A_DIMETH"/>
    <property type="match status" value="1"/>
</dbReference>
<keyword evidence="6 7" id="KW-0694">RNA-binding</keyword>
<evidence type="ECO:0000256" key="3">
    <source>
        <dbReference type="ARBA" id="ARBA00022603"/>
    </source>
</evidence>
<feature type="binding site" evidence="7 8">
    <location>
        <position position="94"/>
    </location>
    <ligand>
        <name>S-adenosyl-L-methionine</name>
        <dbReference type="ChEBI" id="CHEBI:59789"/>
    </ligand>
</feature>
<dbReference type="EMBL" id="JBHRYB010000001">
    <property type="protein sequence ID" value="MFC3678796.1"/>
    <property type="molecule type" value="Genomic_DNA"/>
</dbReference>
<reference evidence="11" key="1">
    <citation type="journal article" date="2019" name="Int. J. Syst. Evol. Microbiol.">
        <title>The Global Catalogue of Microorganisms (GCM) 10K type strain sequencing project: providing services to taxonomists for standard genome sequencing and annotation.</title>
        <authorList>
            <consortium name="The Broad Institute Genomics Platform"/>
            <consortium name="The Broad Institute Genome Sequencing Center for Infectious Disease"/>
            <person name="Wu L."/>
            <person name="Ma J."/>
        </authorList>
    </citation>
    <scope>NUCLEOTIDE SEQUENCE [LARGE SCALE GENOMIC DNA]</scope>
    <source>
        <strain evidence="11">KCTC 42424</strain>
    </source>
</reference>
<evidence type="ECO:0000256" key="8">
    <source>
        <dbReference type="PROSITE-ProRule" id="PRU01026"/>
    </source>
</evidence>
<feature type="binding site" evidence="7 8">
    <location>
        <position position="48"/>
    </location>
    <ligand>
        <name>S-adenosyl-L-methionine</name>
        <dbReference type="ChEBI" id="CHEBI:59789"/>
    </ligand>
</feature>
<dbReference type="Gene3D" id="3.40.50.150">
    <property type="entry name" value="Vaccinia Virus protein VP39"/>
    <property type="match status" value="1"/>
</dbReference>
<dbReference type="InterPro" id="IPR001737">
    <property type="entry name" value="KsgA/Erm"/>
</dbReference>
<dbReference type="EC" id="2.1.1.182" evidence="7"/>
<dbReference type="InterPro" id="IPR029063">
    <property type="entry name" value="SAM-dependent_MTases_sf"/>
</dbReference>
<dbReference type="InterPro" id="IPR020598">
    <property type="entry name" value="rRNA_Ade_methylase_Trfase_N"/>
</dbReference>
<dbReference type="InterPro" id="IPR023165">
    <property type="entry name" value="rRNA_Ade_diMease-like_C"/>
</dbReference>
<dbReference type="PANTHER" id="PTHR11727:SF7">
    <property type="entry name" value="DIMETHYLADENOSINE TRANSFERASE-RELATED"/>
    <property type="match status" value="1"/>
</dbReference>
<evidence type="ECO:0000256" key="2">
    <source>
        <dbReference type="ARBA" id="ARBA00022552"/>
    </source>
</evidence>
<evidence type="ECO:0000313" key="11">
    <source>
        <dbReference type="Proteomes" id="UP001595722"/>
    </source>
</evidence>
<comment type="caution">
    <text evidence="10">The sequence shown here is derived from an EMBL/GenBank/DDBJ whole genome shotgun (WGS) entry which is preliminary data.</text>
</comment>
<evidence type="ECO:0000256" key="6">
    <source>
        <dbReference type="ARBA" id="ARBA00022884"/>
    </source>
</evidence>
<keyword evidence="2 7" id="KW-0698">rRNA processing</keyword>
<evidence type="ECO:0000256" key="4">
    <source>
        <dbReference type="ARBA" id="ARBA00022679"/>
    </source>
</evidence>
<dbReference type="HAMAP" id="MF_00607">
    <property type="entry name" value="16SrRNA_methyltr_A"/>
    <property type="match status" value="1"/>
</dbReference>
<dbReference type="PANTHER" id="PTHR11727">
    <property type="entry name" value="DIMETHYLADENOSINE TRANSFERASE"/>
    <property type="match status" value="1"/>
</dbReference>
<accession>A0ABV7VQH4</accession>
<dbReference type="Pfam" id="PF00398">
    <property type="entry name" value="RrnaAD"/>
    <property type="match status" value="1"/>
</dbReference>
<feature type="binding site" evidence="7 8">
    <location>
        <position position="23"/>
    </location>
    <ligand>
        <name>S-adenosyl-L-methionine</name>
        <dbReference type="ChEBI" id="CHEBI:59789"/>
    </ligand>
</feature>
<comment type="function">
    <text evidence="7">Specifically dimethylates two adjacent adenosines (A1518 and A1519) in the loop of a conserved hairpin near the 3'-end of 16S rRNA in the 30S particle. May play a critical role in biogenesis of 30S subunits.</text>
</comment>
<keyword evidence="3 7" id="KW-0489">Methyltransferase</keyword>
<feature type="binding site" evidence="7 8">
    <location>
        <position position="116"/>
    </location>
    <ligand>
        <name>S-adenosyl-L-methionine</name>
        <dbReference type="ChEBI" id="CHEBI:59789"/>
    </ligand>
</feature>
<gene>
    <name evidence="7 10" type="primary">rsmA</name>
    <name evidence="7" type="synonym">ksgA</name>
    <name evidence="10" type="ORF">ACFOMG_01560</name>
</gene>
<name>A0ABV7VQH4_9GAMM</name>
<evidence type="ECO:0000313" key="10">
    <source>
        <dbReference type="EMBL" id="MFC3678796.1"/>
    </source>
</evidence>
<evidence type="ECO:0000256" key="1">
    <source>
        <dbReference type="ARBA" id="ARBA00022490"/>
    </source>
</evidence>
<dbReference type="PROSITE" id="PS51689">
    <property type="entry name" value="SAM_RNA_A_N6_MT"/>
    <property type="match status" value="1"/>
</dbReference>
<comment type="similarity">
    <text evidence="7">Belongs to the class I-like SAM-binding methyltransferase superfamily. rRNA adenine N(6)-methyltransferase family. RsmA subfamily.</text>
</comment>
<dbReference type="InterPro" id="IPR020596">
    <property type="entry name" value="rRNA_Ade_Mease_Trfase_CS"/>
</dbReference>
<dbReference type="NCBIfam" id="TIGR00755">
    <property type="entry name" value="ksgA"/>
    <property type="match status" value="1"/>
</dbReference>
<keyword evidence="4 7" id="KW-0808">Transferase</keyword>
<comment type="catalytic activity">
    <reaction evidence="7">
        <text>adenosine(1518)/adenosine(1519) in 16S rRNA + 4 S-adenosyl-L-methionine = N(6)-dimethyladenosine(1518)/N(6)-dimethyladenosine(1519) in 16S rRNA + 4 S-adenosyl-L-homocysteine + 4 H(+)</text>
        <dbReference type="Rhea" id="RHEA:19609"/>
        <dbReference type="Rhea" id="RHEA-COMP:10232"/>
        <dbReference type="Rhea" id="RHEA-COMP:10233"/>
        <dbReference type="ChEBI" id="CHEBI:15378"/>
        <dbReference type="ChEBI" id="CHEBI:57856"/>
        <dbReference type="ChEBI" id="CHEBI:59789"/>
        <dbReference type="ChEBI" id="CHEBI:74411"/>
        <dbReference type="ChEBI" id="CHEBI:74493"/>
        <dbReference type="EC" id="2.1.1.182"/>
    </reaction>
</comment>
<evidence type="ECO:0000259" key="9">
    <source>
        <dbReference type="SMART" id="SM00650"/>
    </source>
</evidence>
<protein>
    <recommendedName>
        <fullName evidence="7">Ribosomal RNA small subunit methyltransferase A</fullName>
        <ecNumber evidence="7">2.1.1.182</ecNumber>
    </recommendedName>
    <alternativeName>
        <fullName evidence="7">16S rRNA (adenine(1518)-N(6)/adenine(1519)-N(6))-dimethyltransferase</fullName>
    </alternativeName>
    <alternativeName>
        <fullName evidence="7">16S rRNA dimethyladenosine transferase</fullName>
    </alternativeName>
    <alternativeName>
        <fullName evidence="7">16S rRNA dimethylase</fullName>
    </alternativeName>
    <alternativeName>
        <fullName evidence="7">S-adenosylmethionine-6-N', N'-adenosyl(rRNA) dimethyltransferase</fullName>
    </alternativeName>
</protein>
<comment type="subcellular location">
    <subcellularLocation>
        <location evidence="7">Cytoplasm</location>
    </subcellularLocation>
</comment>
<dbReference type="InterPro" id="IPR011530">
    <property type="entry name" value="rRNA_adenine_dimethylase"/>
</dbReference>
<keyword evidence="11" id="KW-1185">Reference proteome</keyword>
<evidence type="ECO:0000256" key="7">
    <source>
        <dbReference type="HAMAP-Rule" id="MF_00607"/>
    </source>
</evidence>
<keyword evidence="5 7" id="KW-0949">S-adenosyl-L-methionine</keyword>
<dbReference type="GO" id="GO:0052908">
    <property type="term" value="F:16S rRNA (adenine(1518)-N(6)/adenine(1519)-N(6))-dimethyltransferase activity"/>
    <property type="evidence" value="ECO:0007669"/>
    <property type="project" value="UniProtKB-EC"/>
</dbReference>
<feature type="domain" description="Ribosomal RNA adenine methylase transferase N-terminal" evidence="9">
    <location>
        <begin position="28"/>
        <end position="201"/>
    </location>
</feature>
<keyword evidence="1 7" id="KW-0963">Cytoplasm</keyword>
<dbReference type="SMART" id="SM00650">
    <property type="entry name" value="rADc"/>
    <property type="match status" value="1"/>
</dbReference>
<feature type="binding site" evidence="7 8">
    <location>
        <position position="21"/>
    </location>
    <ligand>
        <name>S-adenosyl-L-methionine</name>
        <dbReference type="ChEBI" id="CHEBI:59789"/>
    </ligand>
</feature>
<sequence>MSKSLNPNQHGHKARKRFGQNFLHDHYVIDKIVRAINPKPDDCLVEIGPGMGALTEPLLEASGKLNVVELDRDLIPILRTKFFNYPDFNIYEGDALKFDFRQLLQHDTQQLRIVGNLPYNISTPLIFHFLSHHTLVQDMHFMLQKEVVDRLAAGPGCSDYGRLGIMAQYYCKVSPLFIVGPGSFNPPPKVDSAIVRLEPYDELPYPAKDARVLQRVVREAFSMRRKTIRNTLKKLLSSDEIEALGLDTSLRPERLSLQDYVLIADAVYDKQQQEAAAETVKSEKV</sequence>
<organism evidence="10 11">
    <name type="scientific">Bacterioplanoides pacificum</name>
    <dbReference type="NCBI Taxonomy" id="1171596"/>
    <lineage>
        <taxon>Bacteria</taxon>
        <taxon>Pseudomonadati</taxon>
        <taxon>Pseudomonadota</taxon>
        <taxon>Gammaproteobacteria</taxon>
        <taxon>Oceanospirillales</taxon>
        <taxon>Oceanospirillaceae</taxon>
        <taxon>Bacterioplanoides</taxon>
    </lineage>
</organism>
<dbReference type="CDD" id="cd02440">
    <property type="entry name" value="AdoMet_MTases"/>
    <property type="match status" value="1"/>
</dbReference>
<evidence type="ECO:0000256" key="5">
    <source>
        <dbReference type="ARBA" id="ARBA00022691"/>
    </source>
</evidence>
<dbReference type="RefSeq" id="WP_376864345.1">
    <property type="nucleotide sequence ID" value="NZ_JBHRYB010000001.1"/>
</dbReference>
<dbReference type="SUPFAM" id="SSF53335">
    <property type="entry name" value="S-adenosyl-L-methionine-dependent methyltransferases"/>
    <property type="match status" value="1"/>
</dbReference>
<dbReference type="Proteomes" id="UP001595722">
    <property type="component" value="Unassembled WGS sequence"/>
</dbReference>
<dbReference type="Gene3D" id="1.10.8.100">
    <property type="entry name" value="Ribosomal RNA adenine dimethylase-like, domain 2"/>
    <property type="match status" value="1"/>
</dbReference>